<keyword evidence="4" id="KW-1185">Reference proteome</keyword>
<dbReference type="STRING" id="570521.SAMN04488508_1063"/>
<reference evidence="4" key="1">
    <citation type="submission" date="2016-11" db="EMBL/GenBank/DDBJ databases">
        <authorList>
            <person name="Varghese N."/>
            <person name="Submissions S."/>
        </authorList>
    </citation>
    <scope>NUCLEOTIDE SEQUENCE [LARGE SCALE GENOMIC DNA]</scope>
    <source>
        <strain evidence="4">DSM 22623</strain>
    </source>
</reference>
<keyword evidence="1" id="KW-0732">Signal</keyword>
<evidence type="ECO:0000256" key="1">
    <source>
        <dbReference type="SAM" id="SignalP"/>
    </source>
</evidence>
<evidence type="ECO:0000313" key="4">
    <source>
        <dbReference type="Proteomes" id="UP000184432"/>
    </source>
</evidence>
<sequence length="483" mass="55109">MSLLKQMFFIGLALAANCSVAQEKDFFVSNNEKINKKEFDEKIDSILAITNIPAVSLAIIEDNKIAYSNSFGYKHQLKKEVIDNNTLFEACSLSKIYLVAAAYKLVDQGLLDLDKPIFEYKTNEKLAYDARYKLITPRMILSHTSGIENWEWLNVGGKLEILQDPGTQYTYSGEGFHYLARVIQTILDKPYEEYLDEIVLSPLNLKQIDLNYTPADSIGNYANGHSIIGKSLNKWVTKDPWPASSIHTTAESFAKLLVSVFDEQFLTKESIAKMTKPVMVIEEGNDSKYGIANGFFVLENENDKIVNFSGDNKGFKADMLYSPIHKRGFVFFTNSDLGGVFGKHLNKLTTNLDANLYLDKPYFKDYETISDLIVLYNQEGKGKMFERIDSMKEEELNFYLLEELMFDFYSKDKEASERIAETILKYDKKSAASYFLIGVVNLKVHNNPVKAKEYLYKCKNLGFNRFDVDSYIRSCDDSIAQGH</sequence>
<evidence type="ECO:0000313" key="3">
    <source>
        <dbReference type="EMBL" id="SHJ15736.1"/>
    </source>
</evidence>
<dbReference type="PANTHER" id="PTHR46825">
    <property type="entry name" value="D-ALANYL-D-ALANINE-CARBOXYPEPTIDASE/ENDOPEPTIDASE AMPH"/>
    <property type="match status" value="1"/>
</dbReference>
<dbReference type="Pfam" id="PF00144">
    <property type="entry name" value="Beta-lactamase"/>
    <property type="match status" value="1"/>
</dbReference>
<feature type="signal peptide" evidence="1">
    <location>
        <begin position="1"/>
        <end position="21"/>
    </location>
</feature>
<protein>
    <submittedName>
        <fullName evidence="3">CubicO group peptidase, beta-lactamase class C family</fullName>
    </submittedName>
</protein>
<evidence type="ECO:0000259" key="2">
    <source>
        <dbReference type="Pfam" id="PF00144"/>
    </source>
</evidence>
<accession>A0A1M6H0Q6</accession>
<dbReference type="Proteomes" id="UP000184432">
    <property type="component" value="Unassembled WGS sequence"/>
</dbReference>
<dbReference type="InterPro" id="IPR012338">
    <property type="entry name" value="Beta-lactam/transpept-like"/>
</dbReference>
<name>A0A1M6H0Q6_9FLAO</name>
<feature type="domain" description="Beta-lactamase-related" evidence="2">
    <location>
        <begin position="39"/>
        <end position="345"/>
    </location>
</feature>
<dbReference type="Gene3D" id="3.40.710.10">
    <property type="entry name" value="DD-peptidase/beta-lactamase superfamily"/>
    <property type="match status" value="1"/>
</dbReference>
<organism evidence="3 4">
    <name type="scientific">Aquimarina spongiae</name>
    <dbReference type="NCBI Taxonomy" id="570521"/>
    <lineage>
        <taxon>Bacteria</taxon>
        <taxon>Pseudomonadati</taxon>
        <taxon>Bacteroidota</taxon>
        <taxon>Flavobacteriia</taxon>
        <taxon>Flavobacteriales</taxon>
        <taxon>Flavobacteriaceae</taxon>
        <taxon>Aquimarina</taxon>
    </lineage>
</organism>
<gene>
    <name evidence="3" type="ORF">SAMN04488508_1063</name>
</gene>
<feature type="chain" id="PRO_5013291284" evidence="1">
    <location>
        <begin position="22"/>
        <end position="483"/>
    </location>
</feature>
<proteinExistence type="predicted"/>
<dbReference type="InterPro" id="IPR050491">
    <property type="entry name" value="AmpC-like"/>
</dbReference>
<dbReference type="AlphaFoldDB" id="A0A1M6H0Q6"/>
<dbReference type="PANTHER" id="PTHR46825:SF9">
    <property type="entry name" value="BETA-LACTAMASE-RELATED DOMAIN-CONTAINING PROTEIN"/>
    <property type="match status" value="1"/>
</dbReference>
<dbReference type="SUPFAM" id="SSF56601">
    <property type="entry name" value="beta-lactamase/transpeptidase-like"/>
    <property type="match status" value="1"/>
</dbReference>
<dbReference type="EMBL" id="FQYP01000006">
    <property type="protein sequence ID" value="SHJ15736.1"/>
    <property type="molecule type" value="Genomic_DNA"/>
</dbReference>
<dbReference type="InterPro" id="IPR001466">
    <property type="entry name" value="Beta-lactam-related"/>
</dbReference>